<dbReference type="AlphaFoldDB" id="A0A433X7R2"/>
<keyword evidence="4 8" id="KW-0032">Aminotransferase</keyword>
<evidence type="ECO:0000256" key="6">
    <source>
        <dbReference type="ARBA" id="ARBA00022898"/>
    </source>
</evidence>
<dbReference type="InterPro" id="IPR004839">
    <property type="entry name" value="Aminotransferase_I/II_large"/>
</dbReference>
<evidence type="ECO:0000256" key="3">
    <source>
        <dbReference type="ARBA" id="ARBA00011738"/>
    </source>
</evidence>
<keyword evidence="5 8" id="KW-0808">Transferase</keyword>
<organism evidence="8 9">
    <name type="scientific">Arsenicitalea aurantiaca</name>
    <dbReference type="NCBI Taxonomy" id="1783274"/>
    <lineage>
        <taxon>Bacteria</taxon>
        <taxon>Pseudomonadati</taxon>
        <taxon>Pseudomonadota</taxon>
        <taxon>Alphaproteobacteria</taxon>
        <taxon>Hyphomicrobiales</taxon>
        <taxon>Devosiaceae</taxon>
        <taxon>Arsenicitalea</taxon>
    </lineage>
</organism>
<dbReference type="InterPro" id="IPR015422">
    <property type="entry name" value="PyrdxlP-dep_Trfase_small"/>
</dbReference>
<accession>A0A433X7R2</accession>
<dbReference type="CDD" id="cd00609">
    <property type="entry name" value="AAT_like"/>
    <property type="match status" value="1"/>
</dbReference>
<proteinExistence type="inferred from homology"/>
<dbReference type="GO" id="GO:1901605">
    <property type="term" value="P:alpha-amino acid metabolic process"/>
    <property type="evidence" value="ECO:0007669"/>
    <property type="project" value="TreeGrafter"/>
</dbReference>
<dbReference type="PANTHER" id="PTHR42790">
    <property type="entry name" value="AMINOTRANSFERASE"/>
    <property type="match status" value="1"/>
</dbReference>
<evidence type="ECO:0000256" key="4">
    <source>
        <dbReference type="ARBA" id="ARBA00022576"/>
    </source>
</evidence>
<gene>
    <name evidence="8" type="ORF">EMQ25_12240</name>
</gene>
<comment type="cofactor">
    <cofactor evidence="1">
        <name>pyridoxal 5'-phosphate</name>
        <dbReference type="ChEBI" id="CHEBI:597326"/>
    </cofactor>
</comment>
<dbReference type="GO" id="GO:0030170">
    <property type="term" value="F:pyridoxal phosphate binding"/>
    <property type="evidence" value="ECO:0007669"/>
    <property type="project" value="InterPro"/>
</dbReference>
<keyword evidence="6" id="KW-0663">Pyridoxal phosphate</keyword>
<evidence type="ECO:0000313" key="9">
    <source>
        <dbReference type="Proteomes" id="UP000281547"/>
    </source>
</evidence>
<evidence type="ECO:0000256" key="1">
    <source>
        <dbReference type="ARBA" id="ARBA00001933"/>
    </source>
</evidence>
<keyword evidence="9" id="KW-1185">Reference proteome</keyword>
<dbReference type="Gene3D" id="3.90.1150.10">
    <property type="entry name" value="Aspartate Aminotransferase, domain 1"/>
    <property type="match status" value="1"/>
</dbReference>
<dbReference type="Pfam" id="PF00155">
    <property type="entry name" value="Aminotran_1_2"/>
    <property type="match status" value="1"/>
</dbReference>
<dbReference type="Gene3D" id="3.40.640.10">
    <property type="entry name" value="Type I PLP-dependent aspartate aminotransferase-like (Major domain)"/>
    <property type="match status" value="1"/>
</dbReference>
<dbReference type="GO" id="GO:0008483">
    <property type="term" value="F:transaminase activity"/>
    <property type="evidence" value="ECO:0007669"/>
    <property type="project" value="UniProtKB-KW"/>
</dbReference>
<dbReference type="RefSeq" id="WP_127188872.1">
    <property type="nucleotide sequence ID" value="NZ_RZNJ01000004.1"/>
</dbReference>
<comment type="similarity">
    <text evidence="2">Belongs to the class-I pyridoxal-phosphate-dependent aminotransferase family.</text>
</comment>
<evidence type="ECO:0000256" key="5">
    <source>
        <dbReference type="ARBA" id="ARBA00022679"/>
    </source>
</evidence>
<reference evidence="8 9" key="1">
    <citation type="journal article" date="2016" name="Int. J. Syst. Evol. Microbiol.">
        <title>Arsenicitalea aurantiaca gen. nov., sp. nov., a new member of the family Hyphomicrobiaceae, isolated from high-arsenic sediment.</title>
        <authorList>
            <person name="Mu Y."/>
            <person name="Zhou L."/>
            <person name="Zeng X.C."/>
            <person name="Liu L."/>
            <person name="Pan Y."/>
            <person name="Chen X."/>
            <person name="Wang J."/>
            <person name="Li S."/>
            <person name="Li W.J."/>
            <person name="Wang Y."/>
        </authorList>
    </citation>
    <scope>NUCLEOTIDE SEQUENCE [LARGE SCALE GENOMIC DNA]</scope>
    <source>
        <strain evidence="8 9">42-50</strain>
    </source>
</reference>
<protein>
    <submittedName>
        <fullName evidence="8">PLP-dependent aminotransferase family protein</fullName>
    </submittedName>
</protein>
<evidence type="ECO:0000259" key="7">
    <source>
        <dbReference type="Pfam" id="PF00155"/>
    </source>
</evidence>
<comment type="caution">
    <text evidence="8">The sequence shown here is derived from an EMBL/GenBank/DDBJ whole genome shotgun (WGS) entry which is preliminary data.</text>
</comment>
<comment type="subunit">
    <text evidence="3">Homodimer.</text>
</comment>
<evidence type="ECO:0000256" key="2">
    <source>
        <dbReference type="ARBA" id="ARBA00007441"/>
    </source>
</evidence>
<dbReference type="OrthoDB" id="284307at2"/>
<dbReference type="SUPFAM" id="SSF53383">
    <property type="entry name" value="PLP-dependent transferases"/>
    <property type="match status" value="1"/>
</dbReference>
<dbReference type="EMBL" id="RZNJ01000004">
    <property type="protein sequence ID" value="RUT30092.1"/>
    <property type="molecule type" value="Genomic_DNA"/>
</dbReference>
<dbReference type="InterPro" id="IPR015421">
    <property type="entry name" value="PyrdxlP-dep_Trfase_major"/>
</dbReference>
<dbReference type="InterPro" id="IPR015424">
    <property type="entry name" value="PyrdxlP-dep_Trfase"/>
</dbReference>
<evidence type="ECO:0000313" key="8">
    <source>
        <dbReference type="EMBL" id="RUT30092.1"/>
    </source>
</evidence>
<dbReference type="PANTHER" id="PTHR42790:SF19">
    <property type="entry name" value="KYNURENINE_ALPHA-AMINOADIPATE AMINOTRANSFERASE, MITOCHONDRIAL"/>
    <property type="match status" value="1"/>
</dbReference>
<sequence length="412" mass="43718">MTSDFFAHAARFASNLPAPKARGGGSARYNFGVGHNDPSAVPVAALSAAAAAAITEEGESLAIYNLGGSALGHEKLRRIIADKLNAHRGFALGADEVLITSGSLQGMDLVNALLCDRGDCVIIEQFTYGAAISKARSAGVDAIPAVLDEGGIVIEALRETLERLAAEGRRPKYIYTIPTVQNPTGTIMPLERRKALLALAAEFDVPIYEDECYADLIWSGEAPPALAALSPEQVIHIGSLSKSLAPALRLGYMVAPWQALGQILALKTDAGTGAIEQMTAARYLDGHFDAHVETLTRHLETKLDAMMEAIGREFGTSVEVVRPTGGLFVWMAYPEGIDTAPLVKAAAEEGISVNAGSDWSVDPEHGRRFVRLCFALPSVEDIEAGIAAFAEVSHKVLGMPERSGNMARRGTE</sequence>
<name>A0A433X7R2_9HYPH</name>
<dbReference type="Proteomes" id="UP000281547">
    <property type="component" value="Unassembled WGS sequence"/>
</dbReference>
<dbReference type="InterPro" id="IPR050859">
    <property type="entry name" value="Class-I_PLP-dep_aminotransf"/>
</dbReference>
<feature type="domain" description="Aminotransferase class I/classII large" evidence="7">
    <location>
        <begin position="48"/>
        <end position="388"/>
    </location>
</feature>
<dbReference type="FunFam" id="3.40.640.10:FF:000053">
    <property type="entry name" value="Aminotransferase, class I"/>
    <property type="match status" value="1"/>
</dbReference>